<evidence type="ECO:0000313" key="19">
    <source>
        <dbReference type="Proteomes" id="UP000518266"/>
    </source>
</evidence>
<reference evidence="18 19" key="1">
    <citation type="submission" date="2020-03" db="EMBL/GenBank/DDBJ databases">
        <title>Dissostichus mawsoni Genome sequencing and assembly.</title>
        <authorList>
            <person name="Park H."/>
        </authorList>
    </citation>
    <scope>NUCLEOTIDE SEQUENCE [LARGE SCALE GENOMIC DNA]</scope>
    <source>
        <strain evidence="18">DM0001</strain>
        <tissue evidence="18">Muscle</tissue>
    </source>
</reference>
<dbReference type="Gene3D" id="1.20.58.1360">
    <property type="match status" value="1"/>
</dbReference>
<evidence type="ECO:0000256" key="10">
    <source>
        <dbReference type="ARBA" id="ARBA00023002"/>
    </source>
</evidence>
<accession>A0A7J5XNP4</accession>
<proteinExistence type="inferred from homology"/>
<dbReference type="Proteomes" id="UP000518266">
    <property type="component" value="Unassembled WGS sequence"/>
</dbReference>
<comment type="similarity">
    <text evidence="3">Belongs to the JHDM1 histone demethylase family.</text>
</comment>
<keyword evidence="8" id="KW-0156">Chromatin regulator</keyword>
<evidence type="ECO:0000256" key="9">
    <source>
        <dbReference type="ARBA" id="ARBA00022964"/>
    </source>
</evidence>
<evidence type="ECO:0000256" key="15">
    <source>
        <dbReference type="ARBA" id="ARBA00047915"/>
    </source>
</evidence>
<evidence type="ECO:0000256" key="13">
    <source>
        <dbReference type="ARBA" id="ARBA00023163"/>
    </source>
</evidence>
<evidence type="ECO:0000259" key="17">
    <source>
        <dbReference type="SMART" id="SM00558"/>
    </source>
</evidence>
<keyword evidence="11" id="KW-0408">Iron</keyword>
<dbReference type="Pfam" id="PF17811">
    <property type="entry name" value="JHD"/>
    <property type="match status" value="1"/>
</dbReference>
<dbReference type="EC" id="1.14.11.27" evidence="4"/>
<dbReference type="FunFam" id="2.60.120.650:FF:000005">
    <property type="entry name" value="lysine-specific demethylase 2A isoform X1"/>
    <property type="match status" value="1"/>
</dbReference>
<sequence>MAVKAEIMEDPHTRYSKRLRTGTRRRYQDDGISDDEIEGKRMFDLDEKLKCSRFNSELIKHMEGKDFTFEYIQREGLREPIIFEAANGLGIQMPDSDFSVSDVKLFVGSRRIVDVMDVNTQKGIEMSMAQWRRYYETPPSEREKLYNVISLEFSHTKLENLVKRPASVDLIDWVDNMWPRHLKERQRDSTNAIIDMHYPKVQKYCLMSVQGCFTDFHIDFGGTSVWYHILRGGKVFWLIPPTPQNLEMYENWGGSMLCTPRGHVGVWGNFLHSFNIPMQLNIYSIEDRTRVPAKFRYPFYYEMCWYVLERYLYCQTNISHLTPEFKKLPGRLTKADMENIDSNKNGTSNGVDSDTENKEIKEEAVKEQDEEEAKETEAQHLLTPFELEGLWNLLGKLEGCRSRRSASLWAS</sequence>
<evidence type="ECO:0000256" key="14">
    <source>
        <dbReference type="ARBA" id="ARBA00023242"/>
    </source>
</evidence>
<gene>
    <name evidence="18" type="ORF">F7725_010241</name>
</gene>
<dbReference type="EMBL" id="JAAKFY010000022">
    <property type="protein sequence ID" value="KAF3838473.1"/>
    <property type="molecule type" value="Genomic_DNA"/>
</dbReference>
<keyword evidence="14" id="KW-0539">Nucleus</keyword>
<dbReference type="GO" id="GO:0005634">
    <property type="term" value="C:nucleus"/>
    <property type="evidence" value="ECO:0007669"/>
    <property type="project" value="UniProtKB-SubCell"/>
</dbReference>
<dbReference type="AlphaFoldDB" id="A0A7J5XNP4"/>
<dbReference type="InterPro" id="IPR050690">
    <property type="entry name" value="JHDM1_Histone_Demethylase"/>
</dbReference>
<dbReference type="PANTHER" id="PTHR23123">
    <property type="entry name" value="PHD/F-BOX CONTAINING PROTEIN"/>
    <property type="match status" value="1"/>
</dbReference>
<comment type="subcellular location">
    <subcellularLocation>
        <location evidence="2">Nucleus</location>
    </subcellularLocation>
</comment>
<evidence type="ECO:0000256" key="11">
    <source>
        <dbReference type="ARBA" id="ARBA00023004"/>
    </source>
</evidence>
<evidence type="ECO:0000256" key="4">
    <source>
        <dbReference type="ARBA" id="ARBA00013246"/>
    </source>
</evidence>
<name>A0A7J5XNP4_DISMA</name>
<keyword evidence="5" id="KW-0479">Metal-binding</keyword>
<evidence type="ECO:0000256" key="5">
    <source>
        <dbReference type="ARBA" id="ARBA00022723"/>
    </source>
</evidence>
<comment type="catalytic activity">
    <reaction evidence="15">
        <text>N(6),N(6)-dimethyl-L-lysyl(36)-[histone H3] + 2 2-oxoglutarate + 2 O2 = L-lysyl(36)-[histone H3] + 2 formaldehyde + 2 succinate + 2 CO2</text>
        <dbReference type="Rhea" id="RHEA:42032"/>
        <dbReference type="Rhea" id="RHEA-COMP:9785"/>
        <dbReference type="Rhea" id="RHEA-COMP:9787"/>
        <dbReference type="ChEBI" id="CHEBI:15379"/>
        <dbReference type="ChEBI" id="CHEBI:16526"/>
        <dbReference type="ChEBI" id="CHEBI:16810"/>
        <dbReference type="ChEBI" id="CHEBI:16842"/>
        <dbReference type="ChEBI" id="CHEBI:29969"/>
        <dbReference type="ChEBI" id="CHEBI:30031"/>
        <dbReference type="ChEBI" id="CHEBI:61976"/>
        <dbReference type="EC" id="1.14.11.27"/>
    </reaction>
</comment>
<feature type="domain" description="JmjC" evidence="17">
    <location>
        <begin position="153"/>
        <end position="287"/>
    </location>
</feature>
<protein>
    <recommendedName>
        <fullName evidence="4">[histone H3]-dimethyl-L-lysine(36) demethylase</fullName>
        <ecNumber evidence="4">1.14.11.27</ecNumber>
    </recommendedName>
</protein>
<dbReference type="GO" id="GO:0140680">
    <property type="term" value="F:histone H3K36me/H3K36me2 demethylase activity"/>
    <property type="evidence" value="ECO:0007669"/>
    <property type="project" value="UniProtKB-EC"/>
</dbReference>
<feature type="compositionally biased region" description="Basic and acidic residues" evidence="16">
    <location>
        <begin position="355"/>
        <end position="367"/>
    </location>
</feature>
<evidence type="ECO:0000256" key="12">
    <source>
        <dbReference type="ARBA" id="ARBA00023015"/>
    </source>
</evidence>
<evidence type="ECO:0000256" key="6">
    <source>
        <dbReference type="ARBA" id="ARBA00022771"/>
    </source>
</evidence>
<keyword evidence="10" id="KW-0560">Oxidoreductase</keyword>
<keyword evidence="13" id="KW-0804">Transcription</keyword>
<evidence type="ECO:0000256" key="16">
    <source>
        <dbReference type="SAM" id="MobiDB-lite"/>
    </source>
</evidence>
<evidence type="ECO:0000256" key="3">
    <source>
        <dbReference type="ARBA" id="ARBA00008037"/>
    </source>
</evidence>
<keyword evidence="7" id="KW-0862">Zinc</keyword>
<keyword evidence="19" id="KW-1185">Reference proteome</keyword>
<feature type="compositionally biased region" description="Polar residues" evidence="16">
    <location>
        <begin position="340"/>
        <end position="352"/>
    </location>
</feature>
<dbReference type="Gene3D" id="2.60.120.650">
    <property type="entry name" value="Cupin"/>
    <property type="match status" value="2"/>
</dbReference>
<keyword evidence="9" id="KW-0223">Dioxygenase</keyword>
<evidence type="ECO:0000256" key="2">
    <source>
        <dbReference type="ARBA" id="ARBA00004123"/>
    </source>
</evidence>
<keyword evidence="6" id="KW-0863">Zinc-finger</keyword>
<evidence type="ECO:0000313" key="18">
    <source>
        <dbReference type="EMBL" id="KAF3838473.1"/>
    </source>
</evidence>
<dbReference type="SMART" id="SM00558">
    <property type="entry name" value="JmjC"/>
    <property type="match status" value="1"/>
</dbReference>
<dbReference type="OrthoDB" id="5876800at2759"/>
<evidence type="ECO:0000256" key="1">
    <source>
        <dbReference type="ARBA" id="ARBA00001954"/>
    </source>
</evidence>
<dbReference type="InterPro" id="IPR003347">
    <property type="entry name" value="JmjC_dom"/>
</dbReference>
<feature type="region of interest" description="Disordered" evidence="16">
    <location>
        <begin position="337"/>
        <end position="380"/>
    </location>
</feature>
<evidence type="ECO:0000256" key="7">
    <source>
        <dbReference type="ARBA" id="ARBA00022833"/>
    </source>
</evidence>
<dbReference type="SUPFAM" id="SSF51197">
    <property type="entry name" value="Clavaminate synthase-like"/>
    <property type="match status" value="1"/>
</dbReference>
<comment type="cofactor">
    <cofactor evidence="1">
        <name>Fe(2+)</name>
        <dbReference type="ChEBI" id="CHEBI:29033"/>
    </cofactor>
</comment>
<dbReference type="InterPro" id="IPR041070">
    <property type="entry name" value="JHD"/>
</dbReference>
<evidence type="ECO:0000256" key="8">
    <source>
        <dbReference type="ARBA" id="ARBA00022853"/>
    </source>
</evidence>
<comment type="caution">
    <text evidence="18">The sequence shown here is derived from an EMBL/GenBank/DDBJ whole genome shotgun (WGS) entry which is preliminary data.</text>
</comment>
<dbReference type="GO" id="GO:0008270">
    <property type="term" value="F:zinc ion binding"/>
    <property type="evidence" value="ECO:0007669"/>
    <property type="project" value="UniProtKB-KW"/>
</dbReference>
<organism evidence="18 19">
    <name type="scientific">Dissostichus mawsoni</name>
    <name type="common">Antarctic cod</name>
    <dbReference type="NCBI Taxonomy" id="36200"/>
    <lineage>
        <taxon>Eukaryota</taxon>
        <taxon>Metazoa</taxon>
        <taxon>Chordata</taxon>
        <taxon>Craniata</taxon>
        <taxon>Vertebrata</taxon>
        <taxon>Euteleostomi</taxon>
        <taxon>Actinopterygii</taxon>
        <taxon>Neopterygii</taxon>
        <taxon>Teleostei</taxon>
        <taxon>Neoteleostei</taxon>
        <taxon>Acanthomorphata</taxon>
        <taxon>Eupercaria</taxon>
        <taxon>Perciformes</taxon>
        <taxon>Notothenioidei</taxon>
        <taxon>Nototheniidae</taxon>
        <taxon>Dissostichus</taxon>
    </lineage>
</organism>
<keyword evidence="12" id="KW-0805">Transcription regulation</keyword>